<evidence type="ECO:0000313" key="8">
    <source>
        <dbReference type="Proteomes" id="UP001607069"/>
    </source>
</evidence>
<comment type="caution">
    <text evidence="7">The sequence shown here is derived from an EMBL/GenBank/DDBJ whole genome shotgun (WGS) entry which is preliminary data.</text>
</comment>
<feature type="domain" description="PDZ" evidence="6">
    <location>
        <begin position="113"/>
        <end position="179"/>
    </location>
</feature>
<keyword evidence="3" id="KW-0378">Hydrolase</keyword>
<accession>A0ABW7HYU1</accession>
<dbReference type="Gene3D" id="3.90.226.10">
    <property type="entry name" value="2-enoyl-CoA Hydratase, Chain A, domain 1"/>
    <property type="match status" value="1"/>
</dbReference>
<dbReference type="Gene3D" id="2.30.42.10">
    <property type="match status" value="1"/>
</dbReference>
<protein>
    <submittedName>
        <fullName evidence="7">S41 family peptidase</fullName>
    </submittedName>
</protein>
<dbReference type="SMART" id="SM00245">
    <property type="entry name" value="TSPc"/>
    <property type="match status" value="1"/>
</dbReference>
<dbReference type="InterPro" id="IPR005151">
    <property type="entry name" value="Tail-specific_protease"/>
</dbReference>
<dbReference type="Pfam" id="PF03572">
    <property type="entry name" value="Peptidase_S41"/>
    <property type="match status" value="1"/>
</dbReference>
<comment type="similarity">
    <text evidence="1">Belongs to the peptidase S41A family.</text>
</comment>
<dbReference type="CDD" id="cd06782">
    <property type="entry name" value="cpPDZ_CPP-like"/>
    <property type="match status" value="1"/>
</dbReference>
<evidence type="ECO:0000256" key="5">
    <source>
        <dbReference type="SAM" id="MobiDB-lite"/>
    </source>
</evidence>
<dbReference type="RefSeq" id="WP_279951068.1">
    <property type="nucleotide sequence ID" value="NZ_BAABEN010000004.1"/>
</dbReference>
<dbReference type="InterPro" id="IPR004447">
    <property type="entry name" value="Peptidase_S41A"/>
</dbReference>
<keyword evidence="4" id="KW-0720">Serine protease</keyword>
<evidence type="ECO:0000256" key="3">
    <source>
        <dbReference type="ARBA" id="ARBA00022801"/>
    </source>
</evidence>
<evidence type="ECO:0000259" key="6">
    <source>
        <dbReference type="PROSITE" id="PS50106"/>
    </source>
</evidence>
<dbReference type="InterPro" id="IPR041489">
    <property type="entry name" value="PDZ_6"/>
</dbReference>
<reference evidence="7 8" key="1">
    <citation type="submission" date="2024-10" db="EMBL/GenBank/DDBJ databases">
        <authorList>
            <person name="Cho J.-C."/>
        </authorList>
    </citation>
    <scope>NUCLEOTIDE SEQUENCE [LARGE SCALE GENOMIC DNA]</scope>
    <source>
        <strain evidence="7 8">KCTC29696</strain>
    </source>
</reference>
<dbReference type="InterPro" id="IPR001478">
    <property type="entry name" value="PDZ"/>
</dbReference>
<evidence type="ECO:0000256" key="1">
    <source>
        <dbReference type="ARBA" id="ARBA00009179"/>
    </source>
</evidence>
<proteinExistence type="inferred from homology"/>
<dbReference type="SUPFAM" id="SSF52096">
    <property type="entry name" value="ClpP/crotonase"/>
    <property type="match status" value="1"/>
</dbReference>
<evidence type="ECO:0000313" key="7">
    <source>
        <dbReference type="EMBL" id="MFH0250731.1"/>
    </source>
</evidence>
<dbReference type="SMART" id="SM00228">
    <property type="entry name" value="PDZ"/>
    <property type="match status" value="1"/>
</dbReference>
<feature type="compositionally biased region" description="Basic and acidic residues" evidence="5">
    <location>
        <begin position="78"/>
        <end position="94"/>
    </location>
</feature>
<keyword evidence="8" id="KW-1185">Reference proteome</keyword>
<dbReference type="InterPro" id="IPR029045">
    <property type="entry name" value="ClpP/crotonase-like_dom_sf"/>
</dbReference>
<dbReference type="EMBL" id="JBIHMK010000095">
    <property type="protein sequence ID" value="MFH0250731.1"/>
    <property type="molecule type" value="Genomic_DNA"/>
</dbReference>
<dbReference type="Gene3D" id="3.30.750.44">
    <property type="match status" value="1"/>
</dbReference>
<dbReference type="PROSITE" id="PS50106">
    <property type="entry name" value="PDZ"/>
    <property type="match status" value="1"/>
</dbReference>
<dbReference type="PANTHER" id="PTHR32060">
    <property type="entry name" value="TAIL-SPECIFIC PROTEASE"/>
    <property type="match status" value="1"/>
</dbReference>
<dbReference type="Pfam" id="PF17820">
    <property type="entry name" value="PDZ_6"/>
    <property type="match status" value="1"/>
</dbReference>
<name>A0ABW7HYU1_9ACTN</name>
<evidence type="ECO:0000256" key="2">
    <source>
        <dbReference type="ARBA" id="ARBA00022670"/>
    </source>
</evidence>
<dbReference type="InterPro" id="IPR036034">
    <property type="entry name" value="PDZ_sf"/>
</dbReference>
<dbReference type="Proteomes" id="UP001607069">
    <property type="component" value="Unassembled WGS sequence"/>
</dbReference>
<feature type="region of interest" description="Disordered" evidence="5">
    <location>
        <begin position="52"/>
        <end position="94"/>
    </location>
</feature>
<evidence type="ECO:0000256" key="4">
    <source>
        <dbReference type="ARBA" id="ARBA00022825"/>
    </source>
</evidence>
<dbReference type="CDD" id="cd07560">
    <property type="entry name" value="Peptidase_S41_CPP"/>
    <property type="match status" value="1"/>
</dbReference>
<keyword evidence="2" id="KW-0645">Protease</keyword>
<organism evidence="7 8">
    <name type="scientific">Streptomyces chitinivorans</name>
    <dbReference type="NCBI Taxonomy" id="1257027"/>
    <lineage>
        <taxon>Bacteria</taxon>
        <taxon>Bacillati</taxon>
        <taxon>Actinomycetota</taxon>
        <taxon>Actinomycetes</taxon>
        <taxon>Kitasatosporales</taxon>
        <taxon>Streptomycetaceae</taxon>
        <taxon>Streptomyces</taxon>
    </lineage>
</organism>
<gene>
    <name evidence="7" type="ORF">ACG5V6_21265</name>
</gene>
<feature type="region of interest" description="Disordered" evidence="5">
    <location>
        <begin position="397"/>
        <end position="419"/>
    </location>
</feature>
<dbReference type="PANTHER" id="PTHR32060:SF30">
    <property type="entry name" value="CARBOXY-TERMINAL PROCESSING PROTEASE CTPA"/>
    <property type="match status" value="1"/>
</dbReference>
<sequence length="419" mass="42785">MSGTSKFVPHGSARAGVPALEGGRRPRRILRGTGLTLVFVAVLGAGAVTESWGDVTEGDAPSVSPRPVGEGAEGGTPPRDDTAHDAAHDAEELVSRSGDRWAAAYTAREYEGLRQSLDGRYVGVGVSVRRTGADRIEIARVQPGSPAAKAGVRAGDRLVTVDGTSAEGRPVTDVVALLRGGVPGEGAPPGSRVVLGLGRGSLRWEEGLERARLSVETVTVTTLGAASSGAPEDPGDPAAGAARVRIDSFTRGTGEQLRRAVEDLPPGGGILLDLRGNSGGLVAEAAEAASVFLDGGLVATYGDGDTERALYAEPGGNTASPLVVLVDGGTMSAAELLAGALQDRGRAVVVGTRTFGKGSVQEPREQPDGSVAELTVGHYTTPGGRTFEEEGLLPDLEVRPGQDAQEEARTVLSGLATRS</sequence>
<feature type="region of interest" description="Disordered" evidence="5">
    <location>
        <begin position="1"/>
        <end position="20"/>
    </location>
</feature>
<dbReference type="SUPFAM" id="SSF50156">
    <property type="entry name" value="PDZ domain-like"/>
    <property type="match status" value="1"/>
</dbReference>